<comment type="caution">
    <text evidence="1">The sequence shown here is derived from an EMBL/GenBank/DDBJ whole genome shotgun (WGS) entry which is preliminary data.</text>
</comment>
<reference evidence="1" key="1">
    <citation type="journal article" date="2021" name="New Phytol.">
        <title>Evolutionary innovations through gain and loss of genes in the ectomycorrhizal Boletales.</title>
        <authorList>
            <person name="Wu G."/>
            <person name="Miyauchi S."/>
            <person name="Morin E."/>
            <person name="Kuo A."/>
            <person name="Drula E."/>
            <person name="Varga T."/>
            <person name="Kohler A."/>
            <person name="Feng B."/>
            <person name="Cao Y."/>
            <person name="Lipzen A."/>
            <person name="Daum C."/>
            <person name="Hundley H."/>
            <person name="Pangilinan J."/>
            <person name="Johnson J."/>
            <person name="Barry K."/>
            <person name="LaButti K."/>
            <person name="Ng V."/>
            <person name="Ahrendt S."/>
            <person name="Min B."/>
            <person name="Choi I.G."/>
            <person name="Park H."/>
            <person name="Plett J.M."/>
            <person name="Magnuson J."/>
            <person name="Spatafora J.W."/>
            <person name="Nagy L.G."/>
            <person name="Henrissat B."/>
            <person name="Grigoriev I.V."/>
            <person name="Yang Z.L."/>
            <person name="Xu J."/>
            <person name="Martin F.M."/>
        </authorList>
    </citation>
    <scope>NUCLEOTIDE SEQUENCE</scope>
    <source>
        <strain evidence="1">KUC20120723A-06</strain>
    </source>
</reference>
<evidence type="ECO:0000313" key="2">
    <source>
        <dbReference type="Proteomes" id="UP000790709"/>
    </source>
</evidence>
<name>A0ACB8BEJ6_9AGAM</name>
<sequence length="268" mass="30486">MEPALTLEDYWVSRVTGFNTCASLAVLIWDWLVNIDEEVVLVWSVPNTAPIKWVYFFLRYGGIVLQIANIRFVARMETYVPIPSKYCRLWIAYQAITAQVMMMLVEGLFMLRAYAMWKRSRKVAVMLFLLAVLEDIFNDLCLFIKPPLGAVIFSIAALLAQIVTMLLTLIRYNTARLSGWARSPLVTLVVREGGISFLTISALLMVGVIYTFIDSKYGDIMFYWVLSLLSASGCRSIVNMRRLSATRGQSAEDSHLTTEIWIEADYTT</sequence>
<dbReference type="EMBL" id="MU266445">
    <property type="protein sequence ID" value="KAH7923689.1"/>
    <property type="molecule type" value="Genomic_DNA"/>
</dbReference>
<gene>
    <name evidence="1" type="ORF">BV22DRAFT_566366</name>
</gene>
<keyword evidence="2" id="KW-1185">Reference proteome</keyword>
<organism evidence="1 2">
    <name type="scientific">Leucogyrophana mollusca</name>
    <dbReference type="NCBI Taxonomy" id="85980"/>
    <lineage>
        <taxon>Eukaryota</taxon>
        <taxon>Fungi</taxon>
        <taxon>Dikarya</taxon>
        <taxon>Basidiomycota</taxon>
        <taxon>Agaricomycotina</taxon>
        <taxon>Agaricomycetes</taxon>
        <taxon>Agaricomycetidae</taxon>
        <taxon>Boletales</taxon>
        <taxon>Boletales incertae sedis</taxon>
        <taxon>Leucogyrophana</taxon>
    </lineage>
</organism>
<dbReference type="Proteomes" id="UP000790709">
    <property type="component" value="Unassembled WGS sequence"/>
</dbReference>
<protein>
    <submittedName>
        <fullName evidence="1">Uncharacterized protein</fullName>
    </submittedName>
</protein>
<evidence type="ECO:0000313" key="1">
    <source>
        <dbReference type="EMBL" id="KAH7923689.1"/>
    </source>
</evidence>
<accession>A0ACB8BEJ6</accession>
<proteinExistence type="predicted"/>